<organism evidence="1 2">
    <name type="scientific">Corynebacterium atypicum</name>
    <dbReference type="NCBI Taxonomy" id="191610"/>
    <lineage>
        <taxon>Bacteria</taxon>
        <taxon>Bacillati</taxon>
        <taxon>Actinomycetota</taxon>
        <taxon>Actinomycetes</taxon>
        <taxon>Mycobacteriales</taxon>
        <taxon>Corynebacteriaceae</taxon>
        <taxon>Corynebacterium</taxon>
    </lineage>
</organism>
<name>A0ABM5QM17_9CORY</name>
<keyword evidence="2" id="KW-1185">Reference proteome</keyword>
<dbReference type="EMBL" id="CP008944">
    <property type="protein sequence ID" value="AIG63788.1"/>
    <property type="molecule type" value="Genomic_DNA"/>
</dbReference>
<proteinExistence type="predicted"/>
<dbReference type="Proteomes" id="UP000028504">
    <property type="component" value="Chromosome"/>
</dbReference>
<gene>
    <name evidence="1" type="ORF">CATYP_02800</name>
</gene>
<dbReference type="Pfam" id="PF21853">
    <property type="entry name" value="DUF6912"/>
    <property type="match status" value="1"/>
</dbReference>
<accession>A0ABM5QM17</accession>
<sequence length="169" mass="17932">MRVYLPATFSMLAELERESVISCPGGWAFAVTDALREFYSAGGDEEELSEAAFDQAALASLRLLAAGAVERHPHRRVVISADVADAAISVSPEQGEAVVRLDPAEISVEHVAAIHVDIAEAEEATAKAVELIDAADLGDEDAELAVGDAQDNWLAYYAPEELGALVELL</sequence>
<dbReference type="RefSeq" id="WP_038604695.1">
    <property type="nucleotide sequence ID" value="NZ_CP008944.1"/>
</dbReference>
<evidence type="ECO:0000313" key="1">
    <source>
        <dbReference type="EMBL" id="AIG63788.1"/>
    </source>
</evidence>
<dbReference type="InterPro" id="IPR054206">
    <property type="entry name" value="DUF6912"/>
</dbReference>
<protein>
    <submittedName>
        <fullName evidence="1">Uncharacterized protein</fullName>
    </submittedName>
</protein>
<reference evidence="1 2" key="1">
    <citation type="submission" date="2014-07" db="EMBL/GenBank/DDBJ databases">
        <title>Complete genome sequence of Corynebacterium atypicum DSM 44849: identifiction of the mycolic acid biosynthesis genes.</title>
        <authorList>
            <person name="Tippelt A."/>
            <person name="Mollmann S."/>
            <person name="Albersmeier A."/>
            <person name="Jaenicke S."/>
            <person name="Ruckert C."/>
            <person name="Tauch A."/>
        </authorList>
    </citation>
    <scope>NUCLEOTIDE SEQUENCE [LARGE SCALE GENOMIC DNA]</scope>
    <source>
        <strain evidence="1 2">R2070</strain>
    </source>
</reference>
<evidence type="ECO:0000313" key="2">
    <source>
        <dbReference type="Proteomes" id="UP000028504"/>
    </source>
</evidence>